<reference evidence="1 2" key="1">
    <citation type="submission" date="2022-09" db="EMBL/GenBank/DDBJ databases">
        <title>Evolutionary Diversification of Methanotrophic Ca. Methanophagales (ANME-1) and Their Expansive Virome.</title>
        <authorList>
            <person name="Laso-Perez R."/>
            <person name="Wu F."/>
            <person name="Cremiere A."/>
            <person name="Speth D."/>
            <person name="Magyar J.S."/>
            <person name="Krupovic M."/>
            <person name="Orphan V.J."/>
        </authorList>
    </citation>
    <scope>NUCLEOTIDE SEQUENCE [LARGE SCALE GENOMIC DNA]</scope>
    <source>
        <strain evidence="1">PBV299</strain>
    </source>
</reference>
<sequence length="71" mass="8695">MRAFWVGRTIILYEFSSTGRILPVVRTLNGNRYMDILSPAEKRERKALIMKMKRLERRLEKKGIKREDWRW</sequence>
<dbReference type="Proteomes" id="UP001156193">
    <property type="component" value="Segment"/>
</dbReference>
<dbReference type="EMBL" id="OP413838">
    <property type="protein sequence ID" value="UYL64799.1"/>
    <property type="molecule type" value="Genomic_DNA"/>
</dbReference>
<name>A0ABY6GLR6_9CAUD</name>
<gene>
    <name evidence="1" type="ORF">OFDIEDLO_00003</name>
</gene>
<evidence type="ECO:0000313" key="2">
    <source>
        <dbReference type="Proteomes" id="UP001156193"/>
    </source>
</evidence>
<organism evidence="1 2">
    <name type="scientific">Methanophagales virus PBV299</name>
    <dbReference type="NCBI Taxonomy" id="2987730"/>
    <lineage>
        <taxon>Viruses</taxon>
        <taxon>Duplodnaviria</taxon>
        <taxon>Heunggongvirae</taxon>
        <taxon>Uroviricota</taxon>
        <taxon>Caudoviricetes</taxon>
        <taxon>Nakonvirales</taxon>
        <taxon>Ahpuchviridae</taxon>
        <taxon>Kisinvirus</taxon>
        <taxon>Kisinvirus pescaderoense</taxon>
    </lineage>
</organism>
<accession>A0ABY6GLR6</accession>
<protein>
    <submittedName>
        <fullName evidence="1">Uncharacterized protein</fullName>
    </submittedName>
</protein>
<proteinExistence type="predicted"/>
<evidence type="ECO:0000313" key="1">
    <source>
        <dbReference type="EMBL" id="UYL64799.1"/>
    </source>
</evidence>
<keyword evidence="2" id="KW-1185">Reference proteome</keyword>